<dbReference type="OrthoDB" id="9776919at2"/>
<dbReference type="Gene3D" id="3.40.50.620">
    <property type="entry name" value="HUPs"/>
    <property type="match status" value="1"/>
</dbReference>
<proteinExistence type="predicted"/>
<evidence type="ECO:0008006" key="4">
    <source>
        <dbReference type="Google" id="ProtNLM"/>
    </source>
</evidence>
<dbReference type="PANTHER" id="PTHR43169">
    <property type="entry name" value="EXSB FAMILY PROTEIN"/>
    <property type="match status" value="1"/>
</dbReference>
<dbReference type="AlphaFoldDB" id="A0A1M5WXQ1"/>
<dbReference type="PIRSF" id="PIRSF006661">
    <property type="entry name" value="PP-lp_UCP006661"/>
    <property type="match status" value="1"/>
</dbReference>
<dbReference type="PANTHER" id="PTHR43169:SF2">
    <property type="entry name" value="NAD_GMP SYNTHASE DOMAIN-CONTAINING PROTEIN"/>
    <property type="match status" value="1"/>
</dbReference>
<dbReference type="GO" id="GO:0016783">
    <property type="term" value="F:sulfurtransferase activity"/>
    <property type="evidence" value="ECO:0007669"/>
    <property type="project" value="InterPro"/>
</dbReference>
<dbReference type="RefSeq" id="WP_073376694.1">
    <property type="nucleotide sequence ID" value="NZ_FQXS01000015.1"/>
</dbReference>
<feature type="active site" description="Nucleophile and sulfur donor" evidence="1">
    <location>
        <position position="181"/>
    </location>
</feature>
<dbReference type="InterPro" id="IPR052188">
    <property type="entry name" value="Ni-pincer_cofactor_biosynth"/>
</dbReference>
<dbReference type="NCBIfam" id="TIGR00268">
    <property type="entry name" value="ATP-dependent sacrificial sulfur transferase LarE"/>
    <property type="match status" value="1"/>
</dbReference>
<dbReference type="STRING" id="1121409.SAMN02745124_02614"/>
<reference evidence="2 3" key="1">
    <citation type="submission" date="2016-11" db="EMBL/GenBank/DDBJ databases">
        <authorList>
            <person name="Jaros S."/>
            <person name="Januszkiewicz K."/>
            <person name="Wedrychowicz H."/>
        </authorList>
    </citation>
    <scope>NUCLEOTIDE SEQUENCE [LARGE SCALE GENOMIC DNA]</scope>
    <source>
        <strain evidence="2 3">DSM 9705</strain>
    </source>
</reference>
<evidence type="ECO:0000313" key="3">
    <source>
        <dbReference type="Proteomes" id="UP000184139"/>
    </source>
</evidence>
<dbReference type="InterPro" id="IPR005232">
    <property type="entry name" value="LarE"/>
</dbReference>
<dbReference type="SUPFAM" id="SSF52402">
    <property type="entry name" value="Adenine nucleotide alpha hydrolases-like"/>
    <property type="match status" value="1"/>
</dbReference>
<dbReference type="Proteomes" id="UP000184139">
    <property type="component" value="Unassembled WGS sequence"/>
</dbReference>
<dbReference type="InterPro" id="IPR014729">
    <property type="entry name" value="Rossmann-like_a/b/a_fold"/>
</dbReference>
<dbReference type="EMBL" id="FQXS01000015">
    <property type="protein sequence ID" value="SHH92337.1"/>
    <property type="molecule type" value="Genomic_DNA"/>
</dbReference>
<protein>
    <recommendedName>
        <fullName evidence="4">NAD/GMP synthase domain-containing protein</fullName>
    </recommendedName>
</protein>
<sequence>MSNQVTKKYQELLDLLRTLPKLAVAYSGGVDSTLLCHAASTAKGPEQVLVLLATSCLLSRQTVLAAEDVINSFFPATTRFHQVDIDPLADRAFAANDRQRCYLCKSRIYDRLLAEMYRLGFSTLIDGTNLDDLNQTRPGLRALQERGIRIPLVEIGFTKADIREAARQSGLPNAELPSNSCLATRIATGTAISRERLSEIERWEEEVHSAGFPGCRVRPRGDHVHLEVQEAHWKRLADPAMRSRIAAYFQAIGFATVAVDLVGR</sequence>
<accession>A0A1M5WXQ1</accession>
<organism evidence="2 3">
    <name type="scientific">Desulfofustis glycolicus DSM 9705</name>
    <dbReference type="NCBI Taxonomy" id="1121409"/>
    <lineage>
        <taxon>Bacteria</taxon>
        <taxon>Pseudomonadati</taxon>
        <taxon>Thermodesulfobacteriota</taxon>
        <taxon>Desulfobulbia</taxon>
        <taxon>Desulfobulbales</taxon>
        <taxon>Desulfocapsaceae</taxon>
        <taxon>Desulfofustis</taxon>
    </lineage>
</organism>
<evidence type="ECO:0000313" key="2">
    <source>
        <dbReference type="EMBL" id="SHH92337.1"/>
    </source>
</evidence>
<gene>
    <name evidence="2" type="ORF">SAMN02745124_02614</name>
</gene>
<keyword evidence="3" id="KW-1185">Reference proteome</keyword>
<evidence type="ECO:0000256" key="1">
    <source>
        <dbReference type="PIRSR" id="PIRSR006661-1"/>
    </source>
</evidence>
<name>A0A1M5WXQ1_9BACT</name>